<comment type="subcellular location">
    <subcellularLocation>
        <location evidence="1">Mitochondrion</location>
    </subcellularLocation>
</comment>
<feature type="region of interest" description="Disordered" evidence="8">
    <location>
        <begin position="535"/>
        <end position="593"/>
    </location>
</feature>
<evidence type="ECO:0000256" key="8">
    <source>
        <dbReference type="SAM" id="MobiDB-lite"/>
    </source>
</evidence>
<protein>
    <submittedName>
        <fullName evidence="9">Mitochondrial small ribosomal subunit Rsm22-domain-containing protein</fullName>
    </submittedName>
</protein>
<dbReference type="PANTHER" id="PTHR13184:SF5">
    <property type="entry name" value="METHYLTRANSFERASE-LIKE PROTEIN 17, MITOCHONDRIAL"/>
    <property type="match status" value="1"/>
</dbReference>
<keyword evidence="3" id="KW-0809">Transit peptide</keyword>
<sequence length="593" mass="65411">MICIRHGTGRALRAISFLRSSSFSTHQPNAPLDIDESFRTILQDIGDSVLDQKLNAPPRVHELTAYPTDSEPVDLTHLDDEPHAPIERKSPAALFGSQRLGAVVVPQELQQTISGLISGENAAMLIDSDKHLLRSDAKRLFNEHGDENKWNPALNVRYKSYKQAHRHAERDGTAFASIVLPAHYSAIYSVLYRVKSRLGPQWSVQNVLDWGAGTGSALWAACYAFQKPSSTDDEDSQAALSSTAIVKYVGIEKRSGLVSIGTQLLEDVLHDGLDVSWQRKFQPDNIPQVYDGSSTVAISAFFLSTLQKPFQRRALIEEIWGSGAETIVLLDHSNPTGFQCIAEARELLLNLGRIEAENQGSEENQMSGSHVLAPCPHDLGCPIHRSNVGKLVCGFSQRMERPSFVRLTKHSGVGHEDTGYSYVVIRRGPRPRIPDVKVGRLGEVGRRQLQKGTKRAPVELELDDAGSLATTQLADAGVPPEDIAEPCAHGPAEIDSLLKAESFHWPRLVFPPLKKSGHVVMDVCAPSGSILRMTVPKSQGNQPYYDARKSAWGDTFPHEPKNPPQIRFPQRQDQVGNDRSTRPSKRTTHSKKS</sequence>
<comment type="function">
    <text evidence="7">Mitochondrial ribosome (mitoribosome) assembly factor. Binds at the interface of the head and body domains of the mitochondrial small ribosomal subunit (mt-SSU), occluding the mRNA channel and preventing compaction of the head domain towards the body. Probable inactive methyltransferase: retains the characteristic folding and ability to bind S-adenosyl-L-methionine, but it probably lost its methyltransferase activity.</text>
</comment>
<keyword evidence="10" id="KW-1185">Reference proteome</keyword>
<name>A0AAD4QDT4_9AGAM</name>
<gene>
    <name evidence="9" type="ORF">EDB92DRAFT_1813869</name>
</gene>
<dbReference type="EMBL" id="JAKELL010000007">
    <property type="protein sequence ID" value="KAH8997436.1"/>
    <property type="molecule type" value="Genomic_DNA"/>
</dbReference>
<evidence type="ECO:0000313" key="10">
    <source>
        <dbReference type="Proteomes" id="UP001201163"/>
    </source>
</evidence>
<dbReference type="PANTHER" id="PTHR13184">
    <property type="entry name" value="37S RIBOSOMAL PROTEIN S22"/>
    <property type="match status" value="1"/>
</dbReference>
<dbReference type="Pfam" id="PF09243">
    <property type="entry name" value="Rsm22"/>
    <property type="match status" value="1"/>
</dbReference>
<organism evidence="9 10">
    <name type="scientific">Lactarius akahatsu</name>
    <dbReference type="NCBI Taxonomy" id="416441"/>
    <lineage>
        <taxon>Eukaryota</taxon>
        <taxon>Fungi</taxon>
        <taxon>Dikarya</taxon>
        <taxon>Basidiomycota</taxon>
        <taxon>Agaricomycotina</taxon>
        <taxon>Agaricomycetes</taxon>
        <taxon>Russulales</taxon>
        <taxon>Russulaceae</taxon>
        <taxon>Lactarius</taxon>
    </lineage>
</organism>
<accession>A0AAD4QDT4</accession>
<dbReference type="InterPro" id="IPR052571">
    <property type="entry name" value="Mt_RNA_Methyltransferase"/>
</dbReference>
<evidence type="ECO:0000256" key="5">
    <source>
        <dbReference type="ARBA" id="ARBA00023014"/>
    </source>
</evidence>
<dbReference type="GO" id="GO:0008168">
    <property type="term" value="F:methyltransferase activity"/>
    <property type="evidence" value="ECO:0007669"/>
    <property type="project" value="InterPro"/>
</dbReference>
<comment type="caution">
    <text evidence="9">The sequence shown here is derived from an EMBL/GenBank/DDBJ whole genome shotgun (WGS) entry which is preliminary data.</text>
</comment>
<dbReference type="Proteomes" id="UP001201163">
    <property type="component" value="Unassembled WGS sequence"/>
</dbReference>
<dbReference type="InterPro" id="IPR015324">
    <property type="entry name" value="Ribosomal_Rsm22-like"/>
</dbReference>
<keyword evidence="6" id="KW-0496">Mitochondrion</keyword>
<evidence type="ECO:0000256" key="1">
    <source>
        <dbReference type="ARBA" id="ARBA00004173"/>
    </source>
</evidence>
<dbReference type="GO" id="GO:0046872">
    <property type="term" value="F:metal ion binding"/>
    <property type="evidence" value="ECO:0007669"/>
    <property type="project" value="UniProtKB-KW"/>
</dbReference>
<keyword evidence="2" id="KW-0479">Metal-binding</keyword>
<reference evidence="9" key="1">
    <citation type="submission" date="2022-01" db="EMBL/GenBank/DDBJ databases">
        <title>Comparative genomics reveals a dynamic genome evolution in the ectomycorrhizal milk-cap (Lactarius) mushrooms.</title>
        <authorList>
            <consortium name="DOE Joint Genome Institute"/>
            <person name="Lebreton A."/>
            <person name="Tang N."/>
            <person name="Kuo A."/>
            <person name="LaButti K."/>
            <person name="Drula E."/>
            <person name="Barry K."/>
            <person name="Clum A."/>
            <person name="Lipzen A."/>
            <person name="Mousain D."/>
            <person name="Ng V."/>
            <person name="Wang R."/>
            <person name="Wang X."/>
            <person name="Dai Y."/>
            <person name="Henrissat B."/>
            <person name="Grigoriev I.V."/>
            <person name="Guerin-Laguette A."/>
            <person name="Yu F."/>
            <person name="Martin F.M."/>
        </authorList>
    </citation>
    <scope>NUCLEOTIDE SEQUENCE</scope>
    <source>
        <strain evidence="9">QP</strain>
    </source>
</reference>
<evidence type="ECO:0000256" key="4">
    <source>
        <dbReference type="ARBA" id="ARBA00023004"/>
    </source>
</evidence>
<dbReference type="GO" id="GO:0006412">
    <property type="term" value="P:translation"/>
    <property type="evidence" value="ECO:0007669"/>
    <property type="project" value="InterPro"/>
</dbReference>
<proteinExistence type="predicted"/>
<keyword evidence="4" id="KW-0408">Iron</keyword>
<feature type="compositionally biased region" description="Basic residues" evidence="8">
    <location>
        <begin position="582"/>
        <end position="593"/>
    </location>
</feature>
<dbReference type="GO" id="GO:0051536">
    <property type="term" value="F:iron-sulfur cluster binding"/>
    <property type="evidence" value="ECO:0007669"/>
    <property type="project" value="UniProtKB-KW"/>
</dbReference>
<evidence type="ECO:0000313" key="9">
    <source>
        <dbReference type="EMBL" id="KAH8997436.1"/>
    </source>
</evidence>
<keyword evidence="5" id="KW-0411">Iron-sulfur</keyword>
<dbReference type="GO" id="GO:0005763">
    <property type="term" value="C:mitochondrial small ribosomal subunit"/>
    <property type="evidence" value="ECO:0007669"/>
    <property type="project" value="TreeGrafter"/>
</dbReference>
<evidence type="ECO:0000256" key="6">
    <source>
        <dbReference type="ARBA" id="ARBA00023128"/>
    </source>
</evidence>
<feature type="compositionally biased region" description="Basic and acidic residues" evidence="8">
    <location>
        <begin position="546"/>
        <end position="561"/>
    </location>
</feature>
<evidence type="ECO:0000256" key="3">
    <source>
        <dbReference type="ARBA" id="ARBA00022946"/>
    </source>
</evidence>
<evidence type="ECO:0000256" key="7">
    <source>
        <dbReference type="ARBA" id="ARBA00045681"/>
    </source>
</evidence>
<evidence type="ECO:0000256" key="2">
    <source>
        <dbReference type="ARBA" id="ARBA00022723"/>
    </source>
</evidence>
<dbReference type="AlphaFoldDB" id="A0AAD4QDT4"/>
<dbReference type="GO" id="GO:0003735">
    <property type="term" value="F:structural constituent of ribosome"/>
    <property type="evidence" value="ECO:0007669"/>
    <property type="project" value="TreeGrafter"/>
</dbReference>